<dbReference type="GO" id="GO:0065002">
    <property type="term" value="P:intracellular protein transmembrane transport"/>
    <property type="evidence" value="ECO:0007669"/>
    <property type="project" value="TreeGrafter"/>
</dbReference>
<dbReference type="AlphaFoldDB" id="A0A1R3T1Y7"/>
<evidence type="ECO:0000256" key="1">
    <source>
        <dbReference type="ARBA" id="ARBA00004651"/>
    </source>
</evidence>
<evidence type="ECO:0000256" key="3">
    <source>
        <dbReference type="ARBA" id="ARBA00022448"/>
    </source>
</evidence>
<evidence type="ECO:0000256" key="9">
    <source>
        <dbReference type="ARBA" id="ARBA00023136"/>
    </source>
</evidence>
<keyword evidence="5" id="KW-0812">Transmembrane</keyword>
<dbReference type="PANTHER" id="PTHR34182">
    <property type="entry name" value="PROTEIN-EXPORT MEMBRANE PROTEIN SECG"/>
    <property type="match status" value="1"/>
</dbReference>
<dbReference type="RefSeq" id="WP_076928523.1">
    <property type="nucleotide sequence ID" value="NZ_DAMBAO010000015.1"/>
</dbReference>
<dbReference type="KEGG" id="psac:PSM36_0354"/>
<comment type="subcellular location">
    <subcellularLocation>
        <location evidence="1 10">Cell membrane</location>
        <topology evidence="1 10">Multi-pass membrane protein</topology>
    </subcellularLocation>
</comment>
<keyword evidence="7" id="KW-1133">Transmembrane helix</keyword>
<dbReference type="InterPro" id="IPR004692">
    <property type="entry name" value="SecG"/>
</dbReference>
<keyword evidence="3 10" id="KW-0813">Transport</keyword>
<sequence length="122" mass="13080">MYIFITILIVLAAILMIFAVLVQKSKGGGLASGFASSNQIMGVRKTTDFLEKFTWTLAGTIIVLSILTAKYTTSHSHTPQSQIEVEQPAPLNPSTAPNVTPEIPVPSQMPAQPQPEEGTQGE</sequence>
<dbReference type="EMBL" id="LT605205">
    <property type="protein sequence ID" value="SCD19188.1"/>
    <property type="molecule type" value="Genomic_DNA"/>
</dbReference>
<evidence type="ECO:0000313" key="12">
    <source>
        <dbReference type="EMBL" id="SCD19188.1"/>
    </source>
</evidence>
<proteinExistence type="inferred from homology"/>
<dbReference type="PANTHER" id="PTHR34182:SF1">
    <property type="entry name" value="PROTEIN-EXPORT MEMBRANE PROTEIN SECG"/>
    <property type="match status" value="1"/>
</dbReference>
<dbReference type="GO" id="GO:0009306">
    <property type="term" value="P:protein secretion"/>
    <property type="evidence" value="ECO:0007669"/>
    <property type="project" value="UniProtKB-UniRule"/>
</dbReference>
<accession>A0A1R3T1Y7</accession>
<dbReference type="GO" id="GO:0015450">
    <property type="term" value="F:protein-transporting ATPase activity"/>
    <property type="evidence" value="ECO:0007669"/>
    <property type="project" value="UniProtKB-UniRule"/>
</dbReference>
<evidence type="ECO:0000256" key="6">
    <source>
        <dbReference type="ARBA" id="ARBA00022927"/>
    </source>
</evidence>
<comment type="similarity">
    <text evidence="2 10">Belongs to the SecG family.</text>
</comment>
<evidence type="ECO:0000256" key="7">
    <source>
        <dbReference type="ARBA" id="ARBA00022989"/>
    </source>
</evidence>
<protein>
    <recommendedName>
        <fullName evidence="10">Protein-export membrane protein SecG</fullName>
    </recommendedName>
</protein>
<keyword evidence="9" id="KW-0472">Membrane</keyword>
<keyword evidence="4 10" id="KW-1003">Cell membrane</keyword>
<evidence type="ECO:0000256" key="10">
    <source>
        <dbReference type="RuleBase" id="RU365087"/>
    </source>
</evidence>
<evidence type="ECO:0000256" key="11">
    <source>
        <dbReference type="SAM" id="MobiDB-lite"/>
    </source>
</evidence>
<organism evidence="12 13">
    <name type="scientific">Proteiniphilum saccharofermentans</name>
    <dbReference type="NCBI Taxonomy" id="1642647"/>
    <lineage>
        <taxon>Bacteria</taxon>
        <taxon>Pseudomonadati</taxon>
        <taxon>Bacteroidota</taxon>
        <taxon>Bacteroidia</taxon>
        <taxon>Bacteroidales</taxon>
        <taxon>Dysgonomonadaceae</taxon>
        <taxon>Proteiniphilum</taxon>
    </lineage>
</organism>
<evidence type="ECO:0000256" key="8">
    <source>
        <dbReference type="ARBA" id="ARBA00023010"/>
    </source>
</evidence>
<keyword evidence="13" id="KW-1185">Reference proteome</keyword>
<keyword evidence="6 10" id="KW-0653">Protein transport</keyword>
<gene>
    <name evidence="12" type="ORF">PSM36_0354</name>
</gene>
<feature type="region of interest" description="Disordered" evidence="11">
    <location>
        <begin position="77"/>
        <end position="122"/>
    </location>
</feature>
<comment type="function">
    <text evidence="10">Involved in protein export. Participates in an early event of protein translocation.</text>
</comment>
<evidence type="ECO:0000256" key="4">
    <source>
        <dbReference type="ARBA" id="ARBA00022475"/>
    </source>
</evidence>
<name>A0A1R3T1Y7_9BACT</name>
<dbReference type="Pfam" id="PF03840">
    <property type="entry name" value="SecG"/>
    <property type="match status" value="1"/>
</dbReference>
<evidence type="ECO:0000256" key="2">
    <source>
        <dbReference type="ARBA" id="ARBA00008445"/>
    </source>
</evidence>
<reference evidence="12 13" key="1">
    <citation type="submission" date="2016-08" db="EMBL/GenBank/DDBJ databases">
        <authorList>
            <person name="Seilhamer J.J."/>
        </authorList>
    </citation>
    <scope>NUCLEOTIDE SEQUENCE [LARGE SCALE GENOMIC DNA]</scope>
    <source>
        <strain evidence="12">M3/6</strain>
    </source>
</reference>
<keyword evidence="8 10" id="KW-0811">Translocation</keyword>
<dbReference type="GO" id="GO:0043952">
    <property type="term" value="P:protein transport by the Sec complex"/>
    <property type="evidence" value="ECO:0007669"/>
    <property type="project" value="TreeGrafter"/>
</dbReference>
<dbReference type="GO" id="GO:0005886">
    <property type="term" value="C:plasma membrane"/>
    <property type="evidence" value="ECO:0007669"/>
    <property type="project" value="UniProtKB-SubCell"/>
</dbReference>
<dbReference type="NCBIfam" id="TIGR00810">
    <property type="entry name" value="secG"/>
    <property type="match status" value="1"/>
</dbReference>
<dbReference type="Proteomes" id="UP000187464">
    <property type="component" value="Chromosome I"/>
</dbReference>
<evidence type="ECO:0000256" key="5">
    <source>
        <dbReference type="ARBA" id="ARBA00022692"/>
    </source>
</evidence>
<evidence type="ECO:0000313" key="13">
    <source>
        <dbReference type="Proteomes" id="UP000187464"/>
    </source>
</evidence>
<dbReference type="STRING" id="1642647.PSM36_0354"/>